<dbReference type="Pfam" id="PF00069">
    <property type="entry name" value="Pkinase"/>
    <property type="match status" value="1"/>
</dbReference>
<name>A0A1U7LHN4_NEOID</name>
<dbReference type="GO" id="GO:0071474">
    <property type="term" value="P:cellular hyperosmotic response"/>
    <property type="evidence" value="ECO:0007669"/>
    <property type="project" value="EnsemblFungi"/>
</dbReference>
<evidence type="ECO:0000256" key="9">
    <source>
        <dbReference type="ARBA" id="ARBA00049014"/>
    </source>
</evidence>
<keyword evidence="6 10" id="KW-0067">ATP-binding</keyword>
<dbReference type="GO" id="GO:0038066">
    <property type="term" value="P:p38MAPK cascade"/>
    <property type="evidence" value="ECO:0007669"/>
    <property type="project" value="EnsemblFungi"/>
</dbReference>
<dbReference type="GO" id="GO:0031416">
    <property type="term" value="C:NatB complex"/>
    <property type="evidence" value="ECO:0007669"/>
    <property type="project" value="EnsemblFungi"/>
</dbReference>
<dbReference type="GO" id="GO:0007015">
    <property type="term" value="P:actin filament organization"/>
    <property type="evidence" value="ECO:0007669"/>
    <property type="project" value="EnsemblFungi"/>
</dbReference>
<feature type="region of interest" description="Disordered" evidence="12">
    <location>
        <begin position="19"/>
        <end position="82"/>
    </location>
</feature>
<dbReference type="InterPro" id="IPR011009">
    <property type="entry name" value="Kinase-like_dom_sf"/>
</dbReference>
<dbReference type="InterPro" id="IPR008271">
    <property type="entry name" value="Ser/Thr_kinase_AS"/>
</dbReference>
<dbReference type="Gene3D" id="3.30.200.20">
    <property type="entry name" value="Phosphorylase Kinase, domain 1"/>
    <property type="match status" value="1"/>
</dbReference>
<evidence type="ECO:0000256" key="4">
    <source>
        <dbReference type="ARBA" id="ARBA00022741"/>
    </source>
</evidence>
<sequence>MSSPPDDAATSAMVAAALGSVHNARRPPSAPAQIGVRPGGASAIRADLQERMKQFHASRSKSPESTPSTGLGARRGLKLPLNGTAPAAQTSKFAEFSSFVDAQTGSLNFAGKAVLSSHGVDFTSGQSFRITMSEIAIHEELGKGNYGTVYKVLHKPTKVIMAMKEIRLELDHAKLNAIIMELEVLHKTSSPYIVEFYGAFFIEGSVYLCMEFMDGMSLDKLYLDGIPEDELGTITVSAVEALKTLKDDHNIIHRDVKPTNILINTLGKVKLCDFGVSGNLVASLAKTNIGCQSYMAPERIKAENSGMAGRTYSAQSDIWSLGLSILECAMGGYPYPPETYNNIFAQLNAIVEGEPPELPPAKFTPDAQDFVHQCLCKNPSKRPVYALLLKHPWLQRYKRKQIDLVPWVASALERRMAGKQEIESTKPALHNFEKLKIGD</sequence>
<dbReference type="InterPro" id="IPR017441">
    <property type="entry name" value="Protein_kinase_ATP_BS"/>
</dbReference>
<dbReference type="PROSITE" id="PS50011">
    <property type="entry name" value="PROTEIN_KINASE_DOM"/>
    <property type="match status" value="1"/>
</dbReference>
<protein>
    <recommendedName>
        <fullName evidence="8">mitogen-activated protein kinase kinase</fullName>
        <ecNumber evidence="8">2.7.12.2</ecNumber>
    </recommendedName>
</protein>
<dbReference type="SUPFAM" id="SSF56112">
    <property type="entry name" value="Protein kinase-like (PK-like)"/>
    <property type="match status" value="1"/>
</dbReference>
<dbReference type="PANTHER" id="PTHR48013">
    <property type="entry name" value="DUAL SPECIFICITY MITOGEN-ACTIVATED PROTEIN KINASE KINASE 5-RELATED"/>
    <property type="match status" value="1"/>
</dbReference>
<dbReference type="GO" id="GO:1990315">
    <property type="term" value="C:Mcs4 RR-MAPKKK complex"/>
    <property type="evidence" value="ECO:0007669"/>
    <property type="project" value="EnsemblFungi"/>
</dbReference>
<dbReference type="PANTHER" id="PTHR48013:SF25">
    <property type="entry name" value="MAP KINASE KINASE PBS2"/>
    <property type="match status" value="1"/>
</dbReference>
<dbReference type="FunFam" id="3.30.200.20:FF:000341">
    <property type="entry name" value="MAP kinase kinase PBS2"/>
    <property type="match status" value="1"/>
</dbReference>
<evidence type="ECO:0000256" key="12">
    <source>
        <dbReference type="SAM" id="MobiDB-lite"/>
    </source>
</evidence>
<dbReference type="GO" id="GO:0005524">
    <property type="term" value="F:ATP binding"/>
    <property type="evidence" value="ECO:0007669"/>
    <property type="project" value="UniProtKB-UniRule"/>
</dbReference>
<feature type="domain" description="Protein kinase" evidence="13">
    <location>
        <begin position="135"/>
        <end position="394"/>
    </location>
</feature>
<dbReference type="Proteomes" id="UP000186594">
    <property type="component" value="Unassembled WGS sequence"/>
</dbReference>
<dbReference type="PROSITE" id="PS00107">
    <property type="entry name" value="PROTEIN_KINASE_ATP"/>
    <property type="match status" value="1"/>
</dbReference>
<evidence type="ECO:0000313" key="15">
    <source>
        <dbReference type="Proteomes" id="UP000186594"/>
    </source>
</evidence>
<evidence type="ECO:0000259" key="13">
    <source>
        <dbReference type="PROSITE" id="PS50011"/>
    </source>
</evidence>
<feature type="binding site" evidence="10">
    <location>
        <position position="164"/>
    </location>
    <ligand>
        <name>ATP</name>
        <dbReference type="ChEBI" id="CHEBI:30616"/>
    </ligand>
</feature>
<dbReference type="GO" id="GO:0004596">
    <property type="term" value="F:protein-N-terminal amino-acid acetyltransferase activity"/>
    <property type="evidence" value="ECO:0007669"/>
    <property type="project" value="EnsemblFungi"/>
</dbReference>
<dbReference type="STRING" id="1198029.A0A1U7LHN4"/>
<reference evidence="14 15" key="1">
    <citation type="submission" date="2016-04" db="EMBL/GenBank/DDBJ databases">
        <title>Evolutionary innovation and constraint leading to complex multicellularity in the Ascomycota.</title>
        <authorList>
            <person name="Cisse O."/>
            <person name="Nguyen A."/>
            <person name="Hewitt D.A."/>
            <person name="Jedd G."/>
            <person name="Stajich J.E."/>
        </authorList>
    </citation>
    <scope>NUCLEOTIDE SEQUENCE [LARGE SCALE GENOMIC DNA]</scope>
    <source>
        <strain evidence="14 15">DAH-3</strain>
    </source>
</reference>
<comment type="similarity">
    <text evidence="7">Belongs to the protein kinase superfamily. STE Ser/Thr protein kinase family. MAP kinase kinase subfamily.</text>
</comment>
<dbReference type="GO" id="GO:0005634">
    <property type="term" value="C:nucleus"/>
    <property type="evidence" value="ECO:0007669"/>
    <property type="project" value="EnsemblFungi"/>
</dbReference>
<gene>
    <name evidence="14" type="ORF">NEOLI_002223</name>
</gene>
<keyword evidence="4 10" id="KW-0547">Nucleotide-binding</keyword>
<dbReference type="GO" id="GO:0007232">
    <property type="term" value="P:osmosensory signaling pathway via Sho1 osmosensor"/>
    <property type="evidence" value="ECO:0007669"/>
    <property type="project" value="EnsemblFungi"/>
</dbReference>
<evidence type="ECO:0000256" key="7">
    <source>
        <dbReference type="ARBA" id="ARBA00038035"/>
    </source>
</evidence>
<dbReference type="OMA" id="HILLEFC"/>
<dbReference type="EC" id="2.7.12.2" evidence="8"/>
<dbReference type="GO" id="GO:0005934">
    <property type="term" value="C:cellular bud tip"/>
    <property type="evidence" value="ECO:0007669"/>
    <property type="project" value="EnsemblFungi"/>
</dbReference>
<dbReference type="GO" id="GO:0005078">
    <property type="term" value="F:MAP-kinase scaffold activity"/>
    <property type="evidence" value="ECO:0007669"/>
    <property type="project" value="EnsemblFungi"/>
</dbReference>
<evidence type="ECO:0000313" key="14">
    <source>
        <dbReference type="EMBL" id="OLL22166.1"/>
    </source>
</evidence>
<accession>A0A1U7LHN4</accession>
<comment type="caution">
    <text evidence="14">The sequence shown here is derived from an EMBL/GenBank/DDBJ whole genome shotgun (WGS) entry which is preliminary data.</text>
</comment>
<dbReference type="OrthoDB" id="10252354at2759"/>
<organism evidence="14 15">
    <name type="scientific">Neolecta irregularis (strain DAH-3)</name>
    <dbReference type="NCBI Taxonomy" id="1198029"/>
    <lineage>
        <taxon>Eukaryota</taxon>
        <taxon>Fungi</taxon>
        <taxon>Dikarya</taxon>
        <taxon>Ascomycota</taxon>
        <taxon>Taphrinomycotina</taxon>
        <taxon>Neolectales</taxon>
        <taxon>Neolectaceae</taxon>
        <taxon>Neolecta</taxon>
    </lineage>
</organism>
<dbReference type="GO" id="GO:0005935">
    <property type="term" value="C:cellular bud neck"/>
    <property type="evidence" value="ECO:0007669"/>
    <property type="project" value="EnsemblFungi"/>
</dbReference>
<dbReference type="GO" id="GO:0010971">
    <property type="term" value="P:positive regulation of G2/M transition of mitotic cell cycle"/>
    <property type="evidence" value="ECO:0007669"/>
    <property type="project" value="EnsemblFungi"/>
</dbReference>
<proteinExistence type="inferred from homology"/>
<keyword evidence="1 11" id="KW-0723">Serine/threonine-protein kinase</keyword>
<dbReference type="AlphaFoldDB" id="A0A1U7LHN4"/>
<evidence type="ECO:0000256" key="11">
    <source>
        <dbReference type="RuleBase" id="RU000304"/>
    </source>
</evidence>
<evidence type="ECO:0000256" key="5">
    <source>
        <dbReference type="ARBA" id="ARBA00022777"/>
    </source>
</evidence>
<evidence type="ECO:0000256" key="1">
    <source>
        <dbReference type="ARBA" id="ARBA00022527"/>
    </source>
</evidence>
<dbReference type="GO" id="GO:0004674">
    <property type="term" value="F:protein serine/threonine kinase activity"/>
    <property type="evidence" value="ECO:0007669"/>
    <property type="project" value="UniProtKB-KW"/>
</dbReference>
<dbReference type="Gene3D" id="1.10.510.10">
    <property type="entry name" value="Transferase(Phosphotransferase) domain 1"/>
    <property type="match status" value="1"/>
</dbReference>
<evidence type="ECO:0000256" key="8">
    <source>
        <dbReference type="ARBA" id="ARBA00038999"/>
    </source>
</evidence>
<dbReference type="PROSITE" id="PS00108">
    <property type="entry name" value="PROTEIN_KINASE_ST"/>
    <property type="match status" value="1"/>
</dbReference>
<dbReference type="GO" id="GO:0004708">
    <property type="term" value="F:MAP kinase kinase activity"/>
    <property type="evidence" value="ECO:0007669"/>
    <property type="project" value="UniProtKB-EC"/>
</dbReference>
<dbReference type="GO" id="GO:0016239">
    <property type="term" value="P:positive regulation of macroautophagy"/>
    <property type="evidence" value="ECO:0007669"/>
    <property type="project" value="EnsemblFungi"/>
</dbReference>
<dbReference type="EMBL" id="LXFE01003800">
    <property type="protein sequence ID" value="OLL22166.1"/>
    <property type="molecule type" value="Genomic_DNA"/>
</dbReference>
<keyword evidence="5 14" id="KW-0418">Kinase</keyword>
<dbReference type="GO" id="GO:0006606">
    <property type="term" value="P:protein import into nucleus"/>
    <property type="evidence" value="ECO:0007669"/>
    <property type="project" value="EnsemblFungi"/>
</dbReference>
<keyword evidence="2" id="KW-0597">Phosphoprotein</keyword>
<evidence type="ECO:0000256" key="3">
    <source>
        <dbReference type="ARBA" id="ARBA00022679"/>
    </source>
</evidence>
<dbReference type="InterPro" id="IPR000719">
    <property type="entry name" value="Prot_kinase_dom"/>
</dbReference>
<evidence type="ECO:0000256" key="10">
    <source>
        <dbReference type="PROSITE-ProRule" id="PRU10141"/>
    </source>
</evidence>
<keyword evidence="15" id="KW-1185">Reference proteome</keyword>
<evidence type="ECO:0000256" key="2">
    <source>
        <dbReference type="ARBA" id="ARBA00022553"/>
    </source>
</evidence>
<dbReference type="SMART" id="SM00220">
    <property type="entry name" value="S_TKc"/>
    <property type="match status" value="1"/>
</dbReference>
<comment type="catalytic activity">
    <reaction evidence="9">
        <text>L-seryl-[protein] + ATP = O-phospho-L-seryl-[protein] + ADP + H(+)</text>
        <dbReference type="Rhea" id="RHEA:17989"/>
        <dbReference type="Rhea" id="RHEA-COMP:9863"/>
        <dbReference type="Rhea" id="RHEA-COMP:11604"/>
        <dbReference type="ChEBI" id="CHEBI:15378"/>
        <dbReference type="ChEBI" id="CHEBI:29999"/>
        <dbReference type="ChEBI" id="CHEBI:30616"/>
        <dbReference type="ChEBI" id="CHEBI:83421"/>
        <dbReference type="ChEBI" id="CHEBI:456216"/>
        <dbReference type="EC" id="2.7.12.2"/>
    </reaction>
</comment>
<keyword evidence="3" id="KW-0808">Transferase</keyword>
<evidence type="ECO:0000256" key="6">
    <source>
        <dbReference type="ARBA" id="ARBA00022840"/>
    </source>
</evidence>